<dbReference type="CDD" id="cd00075">
    <property type="entry name" value="HATPase"/>
    <property type="match status" value="1"/>
</dbReference>
<evidence type="ECO:0000256" key="1">
    <source>
        <dbReference type="ARBA" id="ARBA00000085"/>
    </source>
</evidence>
<dbReference type="Pfam" id="PF00512">
    <property type="entry name" value="HisKA"/>
    <property type="match status" value="1"/>
</dbReference>
<keyword evidence="6" id="KW-0808">Transferase</keyword>
<gene>
    <name evidence="17" type="ORF">SAMN05216389_10419</name>
</gene>
<evidence type="ECO:0000256" key="6">
    <source>
        <dbReference type="ARBA" id="ARBA00022679"/>
    </source>
</evidence>
<dbReference type="PROSITE" id="PS50885">
    <property type="entry name" value="HAMP"/>
    <property type="match status" value="1"/>
</dbReference>
<dbReference type="InterPro" id="IPR005467">
    <property type="entry name" value="His_kinase_dom"/>
</dbReference>
<evidence type="ECO:0000259" key="15">
    <source>
        <dbReference type="PROSITE" id="PS50109"/>
    </source>
</evidence>
<organism evidence="17 18">
    <name type="scientific">Oceanobacillus limi</name>
    <dbReference type="NCBI Taxonomy" id="930131"/>
    <lineage>
        <taxon>Bacteria</taxon>
        <taxon>Bacillati</taxon>
        <taxon>Bacillota</taxon>
        <taxon>Bacilli</taxon>
        <taxon>Bacillales</taxon>
        <taxon>Bacillaceae</taxon>
        <taxon>Oceanobacillus</taxon>
    </lineage>
</organism>
<keyword evidence="7 14" id="KW-0812">Transmembrane</keyword>
<feature type="transmembrane region" description="Helical" evidence="14">
    <location>
        <begin position="12"/>
        <end position="35"/>
    </location>
</feature>
<keyword evidence="4" id="KW-1003">Cell membrane</keyword>
<dbReference type="STRING" id="930131.SAMN05216389_10419"/>
<evidence type="ECO:0000256" key="2">
    <source>
        <dbReference type="ARBA" id="ARBA00004651"/>
    </source>
</evidence>
<dbReference type="FunFam" id="1.10.287.130:FF:000001">
    <property type="entry name" value="Two-component sensor histidine kinase"/>
    <property type="match status" value="1"/>
</dbReference>
<comment type="subcellular location">
    <subcellularLocation>
        <location evidence="2">Cell membrane</location>
        <topology evidence="2">Multi-pass membrane protein</topology>
    </subcellularLocation>
</comment>
<dbReference type="CDD" id="cd06225">
    <property type="entry name" value="HAMP"/>
    <property type="match status" value="1"/>
</dbReference>
<evidence type="ECO:0000256" key="4">
    <source>
        <dbReference type="ARBA" id="ARBA00022475"/>
    </source>
</evidence>
<dbReference type="EC" id="2.7.13.3" evidence="3"/>
<evidence type="ECO:0000256" key="13">
    <source>
        <dbReference type="ARBA" id="ARBA00023136"/>
    </source>
</evidence>
<evidence type="ECO:0000256" key="7">
    <source>
        <dbReference type="ARBA" id="ARBA00022692"/>
    </source>
</evidence>
<dbReference type="Pfam" id="PF02518">
    <property type="entry name" value="HATPase_c"/>
    <property type="match status" value="1"/>
</dbReference>
<dbReference type="InterPro" id="IPR004358">
    <property type="entry name" value="Sig_transdc_His_kin-like_C"/>
</dbReference>
<sequence>MKLQYQLNIAFTALLLIIMGVTGFVIYSLILDLLIQDEQRQLEQKGEILVNVLNETYGTRSDIQQFNDFLQEQDLQLFLYDRKQNAVLFSTMSDQVVHGFFLNNDFSNTNEELWEFGNDKFVTSRILFYPENLGLELILLTPLRDIQVVQHNFIQRMLIVFLIGSVVTVLLSYVLTNKLVTPLSRLKRQLKKIEKRKFDEVEPIKATGEIKEVAQSVYDMANELQRYINTQQTFFQNASHELKTPLMTIQGYAEGIKEHIFDKADEEKGLEVMVNEVNRLKKIINEMILLAKLESEQSVYNPDIVDAKALITQVADRVRPLVNEKELQMTYNVDSRMELVVDEEKMLRALLNLSINAVRHATSQVRITGSNAMKQIVIEDDGEGISEELMPHIFHRFVKGKNGETGLGLAIARAIIEQSGGKIFVGKSELGGAKFTIQLNAQNGNK</sequence>
<dbReference type="PANTHER" id="PTHR45528">
    <property type="entry name" value="SENSOR HISTIDINE KINASE CPXA"/>
    <property type="match status" value="1"/>
</dbReference>
<dbReference type="PRINTS" id="PR00344">
    <property type="entry name" value="BCTRLSENSOR"/>
</dbReference>
<evidence type="ECO:0000256" key="11">
    <source>
        <dbReference type="ARBA" id="ARBA00022989"/>
    </source>
</evidence>
<protein>
    <recommendedName>
        <fullName evidence="3">histidine kinase</fullName>
        <ecNumber evidence="3">2.7.13.3</ecNumber>
    </recommendedName>
</protein>
<keyword evidence="8" id="KW-0547">Nucleotide-binding</keyword>
<dbReference type="InterPro" id="IPR036097">
    <property type="entry name" value="HisK_dim/P_sf"/>
</dbReference>
<evidence type="ECO:0000256" key="10">
    <source>
        <dbReference type="ARBA" id="ARBA00022840"/>
    </source>
</evidence>
<dbReference type="PROSITE" id="PS50109">
    <property type="entry name" value="HIS_KIN"/>
    <property type="match status" value="1"/>
</dbReference>
<keyword evidence="12" id="KW-0902">Two-component regulatory system</keyword>
<dbReference type="Gene3D" id="6.10.340.10">
    <property type="match status" value="1"/>
</dbReference>
<dbReference type="Gene3D" id="3.30.565.10">
    <property type="entry name" value="Histidine kinase-like ATPase, C-terminal domain"/>
    <property type="match status" value="1"/>
</dbReference>
<accession>A0A1I0ASE9</accession>
<keyword evidence="13 14" id="KW-0472">Membrane</keyword>
<keyword evidence="5" id="KW-0597">Phosphoprotein</keyword>
<proteinExistence type="predicted"/>
<feature type="domain" description="Histidine kinase" evidence="15">
    <location>
        <begin position="237"/>
        <end position="443"/>
    </location>
</feature>
<feature type="domain" description="HAMP" evidence="16">
    <location>
        <begin position="177"/>
        <end position="229"/>
    </location>
</feature>
<reference evidence="17 18" key="1">
    <citation type="submission" date="2016-10" db="EMBL/GenBank/DDBJ databases">
        <authorList>
            <person name="de Groot N.N."/>
        </authorList>
    </citation>
    <scope>NUCLEOTIDE SEQUENCE [LARGE SCALE GENOMIC DNA]</scope>
    <source>
        <strain evidence="17 18">IBRC-M 10780</strain>
    </source>
</reference>
<evidence type="ECO:0000313" key="18">
    <source>
        <dbReference type="Proteomes" id="UP000198618"/>
    </source>
</evidence>
<dbReference type="EMBL" id="FOHE01000004">
    <property type="protein sequence ID" value="SES97310.1"/>
    <property type="molecule type" value="Genomic_DNA"/>
</dbReference>
<dbReference type="SMART" id="SM00387">
    <property type="entry name" value="HATPase_c"/>
    <property type="match status" value="1"/>
</dbReference>
<dbReference type="PANTHER" id="PTHR45528:SF1">
    <property type="entry name" value="SENSOR HISTIDINE KINASE CPXA"/>
    <property type="match status" value="1"/>
</dbReference>
<dbReference type="CDD" id="cd00082">
    <property type="entry name" value="HisKA"/>
    <property type="match status" value="1"/>
</dbReference>
<dbReference type="GO" id="GO:0000155">
    <property type="term" value="F:phosphorelay sensor kinase activity"/>
    <property type="evidence" value="ECO:0007669"/>
    <property type="project" value="InterPro"/>
</dbReference>
<dbReference type="InterPro" id="IPR003661">
    <property type="entry name" value="HisK_dim/P_dom"/>
</dbReference>
<dbReference type="SUPFAM" id="SSF55874">
    <property type="entry name" value="ATPase domain of HSP90 chaperone/DNA topoisomerase II/histidine kinase"/>
    <property type="match status" value="1"/>
</dbReference>
<feature type="transmembrane region" description="Helical" evidence="14">
    <location>
        <begin position="157"/>
        <end position="175"/>
    </location>
</feature>
<evidence type="ECO:0000256" key="8">
    <source>
        <dbReference type="ARBA" id="ARBA00022741"/>
    </source>
</evidence>
<evidence type="ECO:0000256" key="9">
    <source>
        <dbReference type="ARBA" id="ARBA00022777"/>
    </source>
</evidence>
<dbReference type="InterPro" id="IPR050398">
    <property type="entry name" value="HssS/ArlS-like"/>
</dbReference>
<dbReference type="AlphaFoldDB" id="A0A1I0ASE9"/>
<keyword evidence="10" id="KW-0067">ATP-binding</keyword>
<evidence type="ECO:0000256" key="3">
    <source>
        <dbReference type="ARBA" id="ARBA00012438"/>
    </source>
</evidence>
<comment type="catalytic activity">
    <reaction evidence="1">
        <text>ATP + protein L-histidine = ADP + protein N-phospho-L-histidine.</text>
        <dbReference type="EC" id="2.7.13.3"/>
    </reaction>
</comment>
<keyword evidence="11 14" id="KW-1133">Transmembrane helix</keyword>
<keyword evidence="18" id="KW-1185">Reference proteome</keyword>
<dbReference type="Gene3D" id="1.10.287.130">
    <property type="match status" value="1"/>
</dbReference>
<dbReference type="GO" id="GO:0005524">
    <property type="term" value="F:ATP binding"/>
    <property type="evidence" value="ECO:0007669"/>
    <property type="project" value="UniProtKB-KW"/>
</dbReference>
<evidence type="ECO:0000256" key="5">
    <source>
        <dbReference type="ARBA" id="ARBA00022553"/>
    </source>
</evidence>
<dbReference type="OrthoDB" id="9780718at2"/>
<dbReference type="InterPro" id="IPR003660">
    <property type="entry name" value="HAMP_dom"/>
</dbReference>
<dbReference type="InterPro" id="IPR036890">
    <property type="entry name" value="HATPase_C_sf"/>
</dbReference>
<evidence type="ECO:0000313" key="17">
    <source>
        <dbReference type="EMBL" id="SES97310.1"/>
    </source>
</evidence>
<dbReference type="Proteomes" id="UP000198618">
    <property type="component" value="Unassembled WGS sequence"/>
</dbReference>
<dbReference type="InterPro" id="IPR003594">
    <property type="entry name" value="HATPase_dom"/>
</dbReference>
<dbReference type="SMART" id="SM00388">
    <property type="entry name" value="HisKA"/>
    <property type="match status" value="1"/>
</dbReference>
<keyword evidence="9 17" id="KW-0418">Kinase</keyword>
<name>A0A1I0ASE9_9BACI</name>
<evidence type="ECO:0000256" key="12">
    <source>
        <dbReference type="ARBA" id="ARBA00023012"/>
    </source>
</evidence>
<dbReference type="GO" id="GO:0005886">
    <property type="term" value="C:plasma membrane"/>
    <property type="evidence" value="ECO:0007669"/>
    <property type="project" value="UniProtKB-SubCell"/>
</dbReference>
<dbReference type="RefSeq" id="WP_090867751.1">
    <property type="nucleotide sequence ID" value="NZ_FOHE01000004.1"/>
</dbReference>
<dbReference type="SUPFAM" id="SSF47384">
    <property type="entry name" value="Homodimeric domain of signal transducing histidine kinase"/>
    <property type="match status" value="1"/>
</dbReference>
<evidence type="ECO:0000259" key="16">
    <source>
        <dbReference type="PROSITE" id="PS50885"/>
    </source>
</evidence>
<evidence type="ECO:0000256" key="14">
    <source>
        <dbReference type="SAM" id="Phobius"/>
    </source>
</evidence>